<reference evidence="1" key="1">
    <citation type="submission" date="2021-02" db="EMBL/GenBank/DDBJ databases">
        <authorList>
            <person name="Dougan E. K."/>
            <person name="Rhodes N."/>
            <person name="Thang M."/>
            <person name="Chan C."/>
        </authorList>
    </citation>
    <scope>NUCLEOTIDE SEQUENCE</scope>
</reference>
<dbReference type="OrthoDB" id="41419at2759"/>
<protein>
    <submittedName>
        <fullName evidence="1">Uncharacterized protein</fullName>
    </submittedName>
</protein>
<dbReference type="Proteomes" id="UP000649617">
    <property type="component" value="Unassembled WGS sequence"/>
</dbReference>
<keyword evidence="2" id="KW-1185">Reference proteome</keyword>
<dbReference type="EMBL" id="CAJNIZ010043901">
    <property type="protein sequence ID" value="CAE7672229.1"/>
    <property type="molecule type" value="Genomic_DNA"/>
</dbReference>
<dbReference type="AlphaFoldDB" id="A0A812WHL5"/>
<gene>
    <name evidence="1" type="ORF">SPIL2461_LOCUS18562</name>
</gene>
<evidence type="ECO:0000313" key="2">
    <source>
        <dbReference type="Proteomes" id="UP000649617"/>
    </source>
</evidence>
<sequence length="216" mass="23629">MTRLHRRVLLPVAAAAAFALSGLCWISQPVAPRQLRVCRRVADEAVDPGDCKGVRANAVSGVVLPEMDADEPAWLSFVISRYLDEEWLEQPVHKEIGDAVAKIYTEARESGENDLVAVLATLSYGLKDMWNSAKFTEAFEGPVDVANRVAELLMLRMGSLECMAVFSDKVGRPAAHHAVTTLFVMVTLIATARTSILCAATITTTATTTYCCYWCF</sequence>
<evidence type="ECO:0000313" key="1">
    <source>
        <dbReference type="EMBL" id="CAE7672229.1"/>
    </source>
</evidence>
<name>A0A812WHL5_SYMPI</name>
<accession>A0A812WHL5</accession>
<organism evidence="1 2">
    <name type="scientific">Symbiodinium pilosum</name>
    <name type="common">Dinoflagellate</name>
    <dbReference type="NCBI Taxonomy" id="2952"/>
    <lineage>
        <taxon>Eukaryota</taxon>
        <taxon>Sar</taxon>
        <taxon>Alveolata</taxon>
        <taxon>Dinophyceae</taxon>
        <taxon>Suessiales</taxon>
        <taxon>Symbiodiniaceae</taxon>
        <taxon>Symbiodinium</taxon>
    </lineage>
</organism>
<comment type="caution">
    <text evidence="1">The sequence shown here is derived from an EMBL/GenBank/DDBJ whole genome shotgun (WGS) entry which is preliminary data.</text>
</comment>
<proteinExistence type="predicted"/>